<feature type="compositionally biased region" description="Low complexity" evidence="1">
    <location>
        <begin position="621"/>
        <end position="635"/>
    </location>
</feature>
<dbReference type="RefSeq" id="XP_042921066.1">
    <property type="nucleotide sequence ID" value="XM_043065421.1"/>
</dbReference>
<dbReference type="Gramene" id="PNW78689">
    <property type="protein sequence ID" value="PNW78689"/>
    <property type="gene ID" value="CHLRE_09g386875v5"/>
</dbReference>
<feature type="compositionally biased region" description="Gly residues" evidence="1">
    <location>
        <begin position="468"/>
        <end position="481"/>
    </location>
</feature>
<feature type="compositionally biased region" description="Gly residues" evidence="1">
    <location>
        <begin position="510"/>
        <end position="521"/>
    </location>
</feature>
<feature type="compositionally biased region" description="Basic and acidic residues" evidence="1">
    <location>
        <begin position="407"/>
        <end position="419"/>
    </location>
</feature>
<reference evidence="2 3" key="1">
    <citation type="journal article" date="2007" name="Science">
        <title>The Chlamydomonas genome reveals the evolution of key animal and plant functions.</title>
        <authorList>
            <person name="Merchant S.S."/>
            <person name="Prochnik S.E."/>
            <person name="Vallon O."/>
            <person name="Harris E.H."/>
            <person name="Karpowicz S.J."/>
            <person name="Witman G.B."/>
            <person name="Terry A."/>
            <person name="Salamov A."/>
            <person name="Fritz-Laylin L.K."/>
            <person name="Marechal-Drouard L."/>
            <person name="Marshall W.F."/>
            <person name="Qu L.H."/>
            <person name="Nelson D.R."/>
            <person name="Sanderfoot A.A."/>
            <person name="Spalding M.H."/>
            <person name="Kapitonov V.V."/>
            <person name="Ren Q."/>
            <person name="Ferris P."/>
            <person name="Lindquist E."/>
            <person name="Shapiro H."/>
            <person name="Lucas S.M."/>
            <person name="Grimwood J."/>
            <person name="Schmutz J."/>
            <person name="Cardol P."/>
            <person name="Cerutti H."/>
            <person name="Chanfreau G."/>
            <person name="Chen C.L."/>
            <person name="Cognat V."/>
            <person name="Croft M.T."/>
            <person name="Dent R."/>
            <person name="Dutcher S."/>
            <person name="Fernandez E."/>
            <person name="Fukuzawa H."/>
            <person name="Gonzalez-Ballester D."/>
            <person name="Gonzalez-Halphen D."/>
            <person name="Hallmann A."/>
            <person name="Hanikenne M."/>
            <person name="Hippler M."/>
            <person name="Inwood W."/>
            <person name="Jabbari K."/>
            <person name="Kalanon M."/>
            <person name="Kuras R."/>
            <person name="Lefebvre P.A."/>
            <person name="Lemaire S.D."/>
            <person name="Lobanov A.V."/>
            <person name="Lohr M."/>
            <person name="Manuell A."/>
            <person name="Meier I."/>
            <person name="Mets L."/>
            <person name="Mittag M."/>
            <person name="Mittelmeier T."/>
            <person name="Moroney J.V."/>
            <person name="Moseley J."/>
            <person name="Napoli C."/>
            <person name="Nedelcu A.M."/>
            <person name="Niyogi K."/>
            <person name="Novoselov S.V."/>
            <person name="Paulsen I.T."/>
            <person name="Pazour G."/>
            <person name="Purton S."/>
            <person name="Ral J.P."/>
            <person name="Riano-Pachon D.M."/>
            <person name="Riekhof W."/>
            <person name="Rymarquis L."/>
            <person name="Schroda M."/>
            <person name="Stern D."/>
            <person name="Umen J."/>
            <person name="Willows R."/>
            <person name="Wilson N."/>
            <person name="Zimmer S.L."/>
            <person name="Allmer J."/>
            <person name="Balk J."/>
            <person name="Bisova K."/>
            <person name="Chen C.J."/>
            <person name="Elias M."/>
            <person name="Gendler K."/>
            <person name="Hauser C."/>
            <person name="Lamb M.R."/>
            <person name="Ledford H."/>
            <person name="Long J.C."/>
            <person name="Minagawa J."/>
            <person name="Page M.D."/>
            <person name="Pan J."/>
            <person name="Pootakham W."/>
            <person name="Roje S."/>
            <person name="Rose A."/>
            <person name="Stahlberg E."/>
            <person name="Terauchi A.M."/>
            <person name="Yang P."/>
            <person name="Ball S."/>
            <person name="Bowler C."/>
            <person name="Dieckmann C.L."/>
            <person name="Gladyshev V.N."/>
            <person name="Green P."/>
            <person name="Jorgensen R."/>
            <person name="Mayfield S."/>
            <person name="Mueller-Roeber B."/>
            <person name="Rajamani S."/>
            <person name="Sayre R.T."/>
            <person name="Brokstein P."/>
            <person name="Dubchak I."/>
            <person name="Goodstein D."/>
            <person name="Hornick L."/>
            <person name="Huang Y.W."/>
            <person name="Jhaveri J."/>
            <person name="Luo Y."/>
            <person name="Martinez D."/>
            <person name="Ngau W.C."/>
            <person name="Otillar B."/>
            <person name="Poliakov A."/>
            <person name="Porter A."/>
            <person name="Szajkowski L."/>
            <person name="Werner G."/>
            <person name="Zhou K."/>
            <person name="Grigoriev I.V."/>
            <person name="Rokhsar D.S."/>
            <person name="Grossman A.R."/>
        </authorList>
    </citation>
    <scope>NUCLEOTIDE SEQUENCE [LARGE SCALE GENOMIC DNA]</scope>
    <source>
        <strain evidence="3">CC-503</strain>
    </source>
</reference>
<feature type="region of interest" description="Disordered" evidence="1">
    <location>
        <begin position="145"/>
        <end position="199"/>
    </location>
</feature>
<evidence type="ECO:0000313" key="3">
    <source>
        <dbReference type="Proteomes" id="UP000006906"/>
    </source>
</evidence>
<dbReference type="InParanoid" id="A0A2K3DDS6"/>
<evidence type="ECO:0000256" key="1">
    <source>
        <dbReference type="SAM" id="MobiDB-lite"/>
    </source>
</evidence>
<dbReference type="EMBL" id="CM008970">
    <property type="protein sequence ID" value="PNW78689.1"/>
    <property type="molecule type" value="Genomic_DNA"/>
</dbReference>
<feature type="compositionally biased region" description="Gly residues" evidence="1">
    <location>
        <begin position="150"/>
        <end position="183"/>
    </location>
</feature>
<feature type="region of interest" description="Disordered" evidence="1">
    <location>
        <begin position="403"/>
        <end position="674"/>
    </location>
</feature>
<accession>A0A2K3DDS6</accession>
<sequence>MAPKSLAASVSHNCRLKLKLFNKEVDEQHTRFISGERTVEEDACLPPGSITLTTYPTLGARFQVNLSGWCNCQEVKDIIVEFLEAMHGVRVKKFPQYKAKLAAMASLDEDSPITSLPTNKFIRFWARRGAQLVLSALREYQSEGGAAVNGEGGEGGEGQGDSEGGGTEVGEGEGEGGGAGGGGEDGDSGEGTSPGAKLPLRLGGLVSSLLCNKGRLERGEWKTWQYSGGGCKCGGSCHAARVYLRWPDGLPLVCYASGHVHGTVAIHTAVVEWACNHDPAFKADYERAVAEREEAAKQRKEGGMQAAGARDMRQATARGVTAASDEDNNIELGTEAPQRGNKQPKPGSKSRRQLTDAEAAEVVATYKEKRAAGLKNKEVWPAINAALGKDWSRNKMEAAAKAARIWTQDRRGPKSKRNDDLEEEDAQDSEGGEWTQQTGDTSGGFEQEEGGEEEAGSAGRVEARPSSSGGGAGGVAGGRGAGEPERGPGEPAAVEGAAGRPAGKSRGGRRGGGGASGGGDAGEPAAVEGAAGQPAGKSRGGRRGGGGASGGGDAGEPAAVEGAAGRPAGKSRGGRRGGGGASGGGDAGEPAAVEGAAGQPAGKSRGGRRGGGGASGGGDAGEPAAVEGAAGQPAGKGRRGRGGASSGGDVGERGAAAPHTSPRRPRANRAANYSSVIAAELGRYE</sequence>
<feature type="compositionally biased region" description="Acidic residues" evidence="1">
    <location>
        <begin position="446"/>
        <end position="455"/>
    </location>
</feature>
<feature type="compositionally biased region" description="Low complexity" evidence="1">
    <location>
        <begin position="555"/>
        <end position="570"/>
    </location>
</feature>
<feature type="compositionally biased region" description="Low complexity" evidence="1">
    <location>
        <begin position="588"/>
        <end position="603"/>
    </location>
</feature>
<feature type="compositionally biased region" description="Gly residues" evidence="1">
    <location>
        <begin position="609"/>
        <end position="620"/>
    </location>
</feature>
<name>A0A2K3DDS6_CHLRE</name>
<dbReference type="GeneID" id="5720552"/>
<feature type="compositionally biased region" description="Basic and acidic residues" evidence="1">
    <location>
        <begin position="293"/>
        <end position="302"/>
    </location>
</feature>
<feature type="compositionally biased region" description="Acidic residues" evidence="1">
    <location>
        <begin position="420"/>
        <end position="431"/>
    </location>
</feature>
<feature type="compositionally biased region" description="Low complexity" evidence="1">
    <location>
        <begin position="456"/>
        <end position="467"/>
    </location>
</feature>
<evidence type="ECO:0000313" key="2">
    <source>
        <dbReference type="EMBL" id="PNW78689.1"/>
    </source>
</evidence>
<feature type="compositionally biased region" description="Gly residues" evidence="1">
    <location>
        <begin position="543"/>
        <end position="554"/>
    </location>
</feature>
<feature type="compositionally biased region" description="Low complexity" evidence="1">
    <location>
        <begin position="489"/>
        <end position="504"/>
    </location>
</feature>
<keyword evidence="3" id="KW-1185">Reference proteome</keyword>
<protein>
    <submittedName>
        <fullName evidence="2">Uncharacterized protein</fullName>
    </submittedName>
</protein>
<feature type="compositionally biased region" description="Low complexity" evidence="1">
    <location>
        <begin position="522"/>
        <end position="537"/>
    </location>
</feature>
<organism evidence="2 3">
    <name type="scientific">Chlamydomonas reinhardtii</name>
    <name type="common">Chlamydomonas smithii</name>
    <dbReference type="NCBI Taxonomy" id="3055"/>
    <lineage>
        <taxon>Eukaryota</taxon>
        <taxon>Viridiplantae</taxon>
        <taxon>Chlorophyta</taxon>
        <taxon>core chlorophytes</taxon>
        <taxon>Chlorophyceae</taxon>
        <taxon>CS clade</taxon>
        <taxon>Chlamydomonadales</taxon>
        <taxon>Chlamydomonadaceae</taxon>
        <taxon>Chlamydomonas</taxon>
    </lineage>
</organism>
<proteinExistence type="predicted"/>
<dbReference type="Proteomes" id="UP000006906">
    <property type="component" value="Chromosome 9"/>
</dbReference>
<feature type="compositionally biased region" description="Gly residues" evidence="1">
    <location>
        <begin position="576"/>
        <end position="587"/>
    </location>
</feature>
<dbReference type="AlphaFoldDB" id="A0A2K3DDS6"/>
<gene>
    <name evidence="2" type="ORF">CHLRE_09g386875v5</name>
</gene>
<feature type="region of interest" description="Disordered" evidence="1">
    <location>
        <begin position="293"/>
        <end position="356"/>
    </location>
</feature>
<dbReference type="KEGG" id="cre:CHLRE_09g386875v5"/>